<gene>
    <name evidence="8" type="ORF">SAMN04490356_0477</name>
</gene>
<dbReference type="Gene3D" id="1.20.81.30">
    <property type="entry name" value="Type II secretion system (T2SS), domain F"/>
    <property type="match status" value="1"/>
</dbReference>
<evidence type="ECO:0000256" key="1">
    <source>
        <dbReference type="ARBA" id="ARBA00004651"/>
    </source>
</evidence>
<protein>
    <submittedName>
        <fullName evidence="8">Flp pilus assembly protein TadB</fullName>
    </submittedName>
</protein>
<feature type="transmembrane region" description="Helical" evidence="6">
    <location>
        <begin position="7"/>
        <end position="26"/>
    </location>
</feature>
<dbReference type="GO" id="GO:0005886">
    <property type="term" value="C:plasma membrane"/>
    <property type="evidence" value="ECO:0007669"/>
    <property type="project" value="UniProtKB-SubCell"/>
</dbReference>
<evidence type="ECO:0000256" key="3">
    <source>
        <dbReference type="ARBA" id="ARBA00022692"/>
    </source>
</evidence>
<dbReference type="RefSeq" id="WP_093459914.1">
    <property type="nucleotide sequence ID" value="NZ_FNST01000001.1"/>
</dbReference>
<evidence type="ECO:0000313" key="9">
    <source>
        <dbReference type="Proteomes" id="UP000198609"/>
    </source>
</evidence>
<dbReference type="InterPro" id="IPR018076">
    <property type="entry name" value="T2SS_GspF_dom"/>
</dbReference>
<keyword evidence="9" id="KW-1185">Reference proteome</keyword>
<feature type="transmembrane region" description="Helical" evidence="6">
    <location>
        <begin position="227"/>
        <end position="246"/>
    </location>
</feature>
<keyword evidence="3 6" id="KW-0812">Transmembrane</keyword>
<proteinExistence type="predicted"/>
<evidence type="ECO:0000313" key="8">
    <source>
        <dbReference type="EMBL" id="SEB31637.1"/>
    </source>
</evidence>
<dbReference type="Pfam" id="PF00482">
    <property type="entry name" value="T2SSF"/>
    <property type="match status" value="1"/>
</dbReference>
<keyword evidence="2" id="KW-1003">Cell membrane</keyword>
<dbReference type="PANTHER" id="PTHR35007">
    <property type="entry name" value="INTEGRAL MEMBRANE PROTEIN-RELATED"/>
    <property type="match status" value="1"/>
</dbReference>
<feature type="transmembrane region" description="Helical" evidence="6">
    <location>
        <begin position="252"/>
        <end position="272"/>
    </location>
</feature>
<evidence type="ECO:0000259" key="7">
    <source>
        <dbReference type="Pfam" id="PF00482"/>
    </source>
</evidence>
<organism evidence="8 9">
    <name type="scientific">Streptomyces melanosporofaciens</name>
    <dbReference type="NCBI Taxonomy" id="67327"/>
    <lineage>
        <taxon>Bacteria</taxon>
        <taxon>Bacillati</taxon>
        <taxon>Actinomycetota</taxon>
        <taxon>Actinomycetes</taxon>
        <taxon>Kitasatosporales</taxon>
        <taxon>Streptomycetaceae</taxon>
        <taxon>Streptomyces</taxon>
        <taxon>Streptomyces violaceusniger group</taxon>
    </lineage>
</organism>
<keyword evidence="4 6" id="KW-1133">Transmembrane helix</keyword>
<dbReference type="InterPro" id="IPR042094">
    <property type="entry name" value="T2SS_GspF_sf"/>
</dbReference>
<evidence type="ECO:0000256" key="2">
    <source>
        <dbReference type="ARBA" id="ARBA00022475"/>
    </source>
</evidence>
<keyword evidence="5 6" id="KW-0472">Membrane</keyword>
<accession>A0A1H4IC42</accession>
<evidence type="ECO:0000256" key="6">
    <source>
        <dbReference type="SAM" id="Phobius"/>
    </source>
</evidence>
<name>A0A1H4IC42_STRMJ</name>
<comment type="subcellular location">
    <subcellularLocation>
        <location evidence="1">Cell membrane</location>
        <topology evidence="1">Multi-pass membrane protein</topology>
    </subcellularLocation>
</comment>
<reference evidence="9" key="1">
    <citation type="submission" date="2016-10" db="EMBL/GenBank/DDBJ databases">
        <authorList>
            <person name="Varghese N."/>
            <person name="Submissions S."/>
        </authorList>
    </citation>
    <scope>NUCLEOTIDE SEQUENCE [LARGE SCALE GENOMIC DNA]</scope>
    <source>
        <strain evidence="9">DSM 40318</strain>
    </source>
</reference>
<dbReference type="PANTHER" id="PTHR35007:SF3">
    <property type="entry name" value="POSSIBLE CONSERVED ALANINE RICH MEMBRANE PROTEIN"/>
    <property type="match status" value="1"/>
</dbReference>
<dbReference type="Proteomes" id="UP000198609">
    <property type="component" value="Unassembled WGS sequence"/>
</dbReference>
<evidence type="ECO:0000256" key="5">
    <source>
        <dbReference type="ARBA" id="ARBA00023136"/>
    </source>
</evidence>
<dbReference type="AlphaFoldDB" id="A0A1H4IC42"/>
<feature type="domain" description="Type II secretion system protein GspF" evidence="7">
    <location>
        <begin position="113"/>
        <end position="239"/>
    </location>
</feature>
<dbReference type="EMBL" id="FNST01000001">
    <property type="protein sequence ID" value="SEB31637.1"/>
    <property type="molecule type" value="Genomic_DNA"/>
</dbReference>
<sequence length="307" mass="32732">MSALIMVVCGMAVVGGLVALIAGLVGTTEPHHPGLVARWRARTSGRPDPVEQRMRRQALLGAGIVLGLAVWLVTGVFMAGVLTGLAVVGVPWLLSPTTSSQARIVQLEALSHWARQLADGLRVGRGLQQALIASRRGAPAVLEEPVAALADRLQLGWSPEDALREFADELGDVTADKLVAALILSISDRGPGLAQSLEDLAETVREEVGKRRKSEADRAKPRQTVRWMTFITLGLIGMGFLVTSYTAPYGTLLGELVLAAVTAGFIAVLTWMRSLAEYRPIPRFLVADPRSRVRGTPDAAAIVLEAS</sequence>
<evidence type="ECO:0000256" key="4">
    <source>
        <dbReference type="ARBA" id="ARBA00022989"/>
    </source>
</evidence>
<feature type="transmembrane region" description="Helical" evidence="6">
    <location>
        <begin position="64"/>
        <end position="94"/>
    </location>
</feature>